<sequence>MQYFVIVFILLFANKMIVLVLQMFRNTMGNTPPVRSKFTDKKENEKIKYAASTCQGRNGKMEDAFVAILDLDDTNSTSFFGVYDGYGGAEVALYCAKQFHIELCDHEDYHNNLTNAVERVFFSLDEKLQQSDDFRELVTPRDNQWLHCLKAVVCAKLWTFPQATDTGPGYLGCTACVVVVRGNKIIVGNVGDSRCILSRNGQAIDLVPDHQLEIQSEIRTILTVGGGSEEQISIRNPDILTVDITDDVEFLVIASRGLRRSDMSNEDVISFVRGRLLFEAMGKGLCAICEDLNGKRFHMSSEEVADFVRRRLPSEKTQDLCAACEDLIEKGLPSGENTTVILVMFKAGDPVASASASASAVVEADNNINDEIDVATFLNIDDTPSNVFLSASTSNQAEADNNTGDEVDLTISASDRVEDEDNTSYKVYPTTTSVDASDRAKQNDNIGYKVDLAPTNAGASDTAEDDNNTSYEIDSIASDRAEVDNTTDEEVNASFVFV</sequence>
<proteinExistence type="predicted"/>
<feature type="domain" description="PPM-type phosphatase" evidence="4">
    <location>
        <begin position="48"/>
        <end position="345"/>
    </location>
</feature>
<dbReference type="OrthoDB" id="693093at2759"/>
<evidence type="ECO:0000256" key="1">
    <source>
        <dbReference type="ARBA" id="ARBA00022801"/>
    </source>
</evidence>
<reference evidence="5" key="1">
    <citation type="journal article" date="2021" name="bioRxiv">
        <title>Whole Genome Assembly and Annotation of Northern Wild Rice, Zizania palustris L., Supports a Whole Genome Duplication in the Zizania Genus.</title>
        <authorList>
            <person name="Haas M."/>
            <person name="Kono T."/>
            <person name="Macchietto M."/>
            <person name="Millas R."/>
            <person name="McGilp L."/>
            <person name="Shao M."/>
            <person name="Duquette J."/>
            <person name="Hirsch C.N."/>
            <person name="Kimball J."/>
        </authorList>
    </citation>
    <scope>NUCLEOTIDE SEQUENCE</scope>
    <source>
        <tissue evidence="5">Fresh leaf tissue</tissue>
    </source>
</reference>
<keyword evidence="1" id="KW-0378">Hydrolase</keyword>
<evidence type="ECO:0000313" key="5">
    <source>
        <dbReference type="EMBL" id="KAG8071322.1"/>
    </source>
</evidence>
<keyword evidence="3" id="KW-0812">Transmembrane</keyword>
<dbReference type="PROSITE" id="PS51746">
    <property type="entry name" value="PPM_2"/>
    <property type="match status" value="1"/>
</dbReference>
<comment type="caution">
    <text evidence="5">The sequence shown here is derived from an EMBL/GenBank/DDBJ whole genome shotgun (WGS) entry which is preliminary data.</text>
</comment>
<feature type="transmembrane region" description="Helical" evidence="3">
    <location>
        <begin position="6"/>
        <end position="24"/>
    </location>
</feature>
<evidence type="ECO:0000256" key="2">
    <source>
        <dbReference type="ARBA" id="ARBA00022912"/>
    </source>
</evidence>
<keyword evidence="6" id="KW-1185">Reference proteome</keyword>
<dbReference type="CDD" id="cd00143">
    <property type="entry name" value="PP2Cc"/>
    <property type="match status" value="1"/>
</dbReference>
<dbReference type="InterPro" id="IPR001932">
    <property type="entry name" value="PPM-type_phosphatase-like_dom"/>
</dbReference>
<keyword evidence="2" id="KW-0904">Protein phosphatase</keyword>
<keyword evidence="3" id="KW-1133">Transmembrane helix</keyword>
<evidence type="ECO:0000256" key="3">
    <source>
        <dbReference type="SAM" id="Phobius"/>
    </source>
</evidence>
<keyword evidence="3" id="KW-0472">Membrane</keyword>
<evidence type="ECO:0000259" key="4">
    <source>
        <dbReference type="PROSITE" id="PS51746"/>
    </source>
</evidence>
<gene>
    <name evidence="5" type="ORF">GUJ93_ZPchr0006g45326</name>
</gene>
<dbReference type="GO" id="GO:0004722">
    <property type="term" value="F:protein serine/threonine phosphatase activity"/>
    <property type="evidence" value="ECO:0007669"/>
    <property type="project" value="InterPro"/>
</dbReference>
<dbReference type="SMART" id="SM00332">
    <property type="entry name" value="PP2Cc"/>
    <property type="match status" value="1"/>
</dbReference>
<dbReference type="InterPro" id="IPR015655">
    <property type="entry name" value="PP2C"/>
</dbReference>
<dbReference type="Pfam" id="PF00481">
    <property type="entry name" value="PP2C"/>
    <property type="match status" value="1"/>
</dbReference>
<reference evidence="5" key="2">
    <citation type="submission" date="2021-02" db="EMBL/GenBank/DDBJ databases">
        <authorList>
            <person name="Kimball J.A."/>
            <person name="Haas M.W."/>
            <person name="Macchietto M."/>
            <person name="Kono T."/>
            <person name="Duquette J."/>
            <person name="Shao M."/>
        </authorList>
    </citation>
    <scope>NUCLEOTIDE SEQUENCE</scope>
    <source>
        <tissue evidence="5">Fresh leaf tissue</tissue>
    </source>
</reference>
<protein>
    <recommendedName>
        <fullName evidence="4">PPM-type phosphatase domain-containing protein</fullName>
    </recommendedName>
</protein>
<organism evidence="5 6">
    <name type="scientific">Zizania palustris</name>
    <name type="common">Northern wild rice</name>
    <dbReference type="NCBI Taxonomy" id="103762"/>
    <lineage>
        <taxon>Eukaryota</taxon>
        <taxon>Viridiplantae</taxon>
        <taxon>Streptophyta</taxon>
        <taxon>Embryophyta</taxon>
        <taxon>Tracheophyta</taxon>
        <taxon>Spermatophyta</taxon>
        <taxon>Magnoliopsida</taxon>
        <taxon>Liliopsida</taxon>
        <taxon>Poales</taxon>
        <taxon>Poaceae</taxon>
        <taxon>BOP clade</taxon>
        <taxon>Oryzoideae</taxon>
        <taxon>Oryzeae</taxon>
        <taxon>Zizaniinae</taxon>
        <taxon>Zizania</taxon>
    </lineage>
</organism>
<evidence type="ECO:0000313" key="6">
    <source>
        <dbReference type="Proteomes" id="UP000729402"/>
    </source>
</evidence>
<dbReference type="PANTHER" id="PTHR13832">
    <property type="entry name" value="PROTEIN PHOSPHATASE 2C"/>
    <property type="match status" value="1"/>
</dbReference>
<name>A0A8J5SKR9_ZIZPA</name>
<accession>A0A8J5SKR9</accession>
<dbReference type="Proteomes" id="UP000729402">
    <property type="component" value="Unassembled WGS sequence"/>
</dbReference>
<dbReference type="EMBL" id="JAAALK010000283">
    <property type="protein sequence ID" value="KAG8071322.1"/>
    <property type="molecule type" value="Genomic_DNA"/>
</dbReference>
<dbReference type="AlphaFoldDB" id="A0A8J5SKR9"/>
<dbReference type="PANTHER" id="PTHR13832:SF285">
    <property type="entry name" value="PROTEIN PHOSPHATASE 2C 22-RELATED"/>
    <property type="match status" value="1"/>
</dbReference>